<feature type="region of interest" description="Disordered" evidence="1">
    <location>
        <begin position="278"/>
        <end position="318"/>
    </location>
</feature>
<feature type="domain" description="Reverse transcriptase Ty1/copia-type" evidence="2">
    <location>
        <begin position="12"/>
        <end position="147"/>
    </location>
</feature>
<dbReference type="PANTHER" id="PTHR11439:SF509">
    <property type="entry name" value="RNA-DIRECTED DNA POLYMERASE"/>
    <property type="match status" value="1"/>
</dbReference>
<name>A0A699IGU0_TANCI</name>
<dbReference type="InterPro" id="IPR013103">
    <property type="entry name" value="RVT_2"/>
</dbReference>
<evidence type="ECO:0000259" key="2">
    <source>
        <dbReference type="Pfam" id="PF07727"/>
    </source>
</evidence>
<protein>
    <submittedName>
        <fullName evidence="3">Retrovirus-related Pol polyprotein from transposon TNT 1-94</fullName>
    </submittedName>
</protein>
<feature type="region of interest" description="Disordered" evidence="1">
    <location>
        <begin position="358"/>
        <end position="377"/>
    </location>
</feature>
<accession>A0A699IGU0</accession>
<dbReference type="PANTHER" id="PTHR11439">
    <property type="entry name" value="GAG-POL-RELATED RETROTRANSPOSON"/>
    <property type="match status" value="1"/>
</dbReference>
<sequence>MQEELLQFKLQEVWTLVDLPNRKRAIGTKWVLRNKKDERGMVIRNKARLVAQAHTQEKGIDYDKVFAPIARIEAIMLFLAYASFKDFVVYQMDVKSAFLYEKIKEEVYVCQPPGFKYSYFLDKVYKVEKALYGLHQASRAWFTEVKNASTPIETKKPMLKDEDGEEIDVHMYRSMIGLLMYLTSSRPDIMFAVCACARYQVNPKVSHLHAVKMIFSSGLLLRQNPSMEKHIYMPRKAKRKDTQVPQLSGPTESVAYEAVYKELDDSLVRAATIASSLKTEQDSSNINKTQSKATPNESSSQGTDSGGGPRVLDLEKTKTTQALEIDSLKRRVKKPKKKKRSRTHKLKRLYKVGLTARVESSDDEQSLGEDASKQGRISDIDSDEGITLVSTHDDVEMFDADQNLGGEEVFVAKQDENVVEEVDAAQVQVSIAATTPTISIDEDKGKAIMIEEPMKLKKKEQIMLDEEVALNVQTELQAKFDKEQRLASEKAQQEEEPNIALIETWDDWCSVFTR</sequence>
<feature type="compositionally biased region" description="Polar residues" evidence="1">
    <location>
        <begin position="278"/>
        <end position="303"/>
    </location>
</feature>
<dbReference type="AlphaFoldDB" id="A0A699IGU0"/>
<comment type="caution">
    <text evidence="3">The sequence shown here is derived from an EMBL/GenBank/DDBJ whole genome shotgun (WGS) entry which is preliminary data.</text>
</comment>
<gene>
    <name evidence="3" type="ORF">Tci_525278</name>
</gene>
<organism evidence="3">
    <name type="scientific">Tanacetum cinerariifolium</name>
    <name type="common">Dalmatian daisy</name>
    <name type="synonym">Chrysanthemum cinerariifolium</name>
    <dbReference type="NCBI Taxonomy" id="118510"/>
    <lineage>
        <taxon>Eukaryota</taxon>
        <taxon>Viridiplantae</taxon>
        <taxon>Streptophyta</taxon>
        <taxon>Embryophyta</taxon>
        <taxon>Tracheophyta</taxon>
        <taxon>Spermatophyta</taxon>
        <taxon>Magnoliopsida</taxon>
        <taxon>eudicotyledons</taxon>
        <taxon>Gunneridae</taxon>
        <taxon>Pentapetalae</taxon>
        <taxon>asterids</taxon>
        <taxon>campanulids</taxon>
        <taxon>Asterales</taxon>
        <taxon>Asteraceae</taxon>
        <taxon>Asteroideae</taxon>
        <taxon>Anthemideae</taxon>
        <taxon>Anthemidinae</taxon>
        <taxon>Tanacetum</taxon>
    </lineage>
</organism>
<proteinExistence type="predicted"/>
<evidence type="ECO:0000313" key="3">
    <source>
        <dbReference type="EMBL" id="GEZ53305.1"/>
    </source>
</evidence>
<dbReference type="Pfam" id="PF07727">
    <property type="entry name" value="RVT_2"/>
    <property type="match status" value="1"/>
</dbReference>
<reference evidence="3" key="1">
    <citation type="journal article" date="2019" name="Sci. Rep.">
        <title>Draft genome of Tanacetum cinerariifolium, the natural source of mosquito coil.</title>
        <authorList>
            <person name="Yamashiro T."/>
            <person name="Shiraishi A."/>
            <person name="Satake H."/>
            <person name="Nakayama K."/>
        </authorList>
    </citation>
    <scope>NUCLEOTIDE SEQUENCE</scope>
</reference>
<evidence type="ECO:0000256" key="1">
    <source>
        <dbReference type="SAM" id="MobiDB-lite"/>
    </source>
</evidence>
<dbReference type="EMBL" id="BKCJ010290543">
    <property type="protein sequence ID" value="GEZ53305.1"/>
    <property type="molecule type" value="Genomic_DNA"/>
</dbReference>